<dbReference type="InterPro" id="IPR004911">
    <property type="entry name" value="Interferon-induced_GILT"/>
</dbReference>
<dbReference type="PANTHER" id="PTHR13234:SF8">
    <property type="entry name" value="GAMMA-INTERFERON-INDUCIBLE LYSOSOMAL THIOL REDUCTASE"/>
    <property type="match status" value="1"/>
</dbReference>
<dbReference type="EMBL" id="CATQJA010002663">
    <property type="protein sequence ID" value="CAJ0581605.1"/>
    <property type="molecule type" value="Genomic_DNA"/>
</dbReference>
<evidence type="ECO:0000256" key="6">
    <source>
        <dbReference type="SAM" id="SignalP"/>
    </source>
</evidence>
<comment type="subcellular location">
    <subcellularLocation>
        <location evidence="1">Secreted</location>
    </subcellularLocation>
</comment>
<feature type="non-terminal residue" evidence="7">
    <location>
        <position position="1"/>
    </location>
</feature>
<evidence type="ECO:0000256" key="2">
    <source>
        <dbReference type="ARBA" id="ARBA00005679"/>
    </source>
</evidence>
<keyword evidence="3" id="KW-0964">Secreted</keyword>
<sequence>MSILRSAICALIFIDGSLGRGPLKARRVPEQLNSALCSTTPPGLWCENDALAKECGWDLACSEYKKGVYNKPVQITLLYESLCPGCQRFIQQQLYPAFKAFPSTHLKIELVPYGNAKIQGDEIVCQHGAEECQINKFESCVIDSMETQDVFMPYIFCLEQQLSNKIPFDKAQSKCFRTLNVTDDVQRMTQSCLVSKLSRELQMNAAKRTNDVQPEKHHFVPWILFNNVSLESAQFLQADLTSVICQWYKGDKPAPACQAEQKRLARKLEKSWKFD</sequence>
<dbReference type="AlphaFoldDB" id="A0AA36D7N2"/>
<evidence type="ECO:0000313" key="7">
    <source>
        <dbReference type="EMBL" id="CAJ0581605.1"/>
    </source>
</evidence>
<keyword evidence="8" id="KW-1185">Reference proteome</keyword>
<proteinExistence type="inferred from homology"/>
<feature type="chain" id="PRO_5041422156" description="Gamma-interferon-inducible lysosomal thiol reductase" evidence="6">
    <location>
        <begin position="20"/>
        <end position="275"/>
    </location>
</feature>
<keyword evidence="5" id="KW-0325">Glycoprotein</keyword>
<dbReference type="PANTHER" id="PTHR13234">
    <property type="entry name" value="GAMMA-INTERFERON INDUCIBLE LYSOSOMAL THIOL REDUCTASE GILT"/>
    <property type="match status" value="1"/>
</dbReference>
<accession>A0AA36D7N2</accession>
<evidence type="ECO:0008006" key="9">
    <source>
        <dbReference type="Google" id="ProtNLM"/>
    </source>
</evidence>
<protein>
    <recommendedName>
        <fullName evidence="9">Gamma-interferon-inducible lysosomal thiol reductase</fullName>
    </recommendedName>
</protein>
<dbReference type="GO" id="GO:0016671">
    <property type="term" value="F:oxidoreductase activity, acting on a sulfur group of donors, disulfide as acceptor"/>
    <property type="evidence" value="ECO:0007669"/>
    <property type="project" value="InterPro"/>
</dbReference>
<evidence type="ECO:0000256" key="3">
    <source>
        <dbReference type="ARBA" id="ARBA00022525"/>
    </source>
</evidence>
<organism evidence="7 8">
    <name type="scientific">Mesorhabditis spiculigera</name>
    <dbReference type="NCBI Taxonomy" id="96644"/>
    <lineage>
        <taxon>Eukaryota</taxon>
        <taxon>Metazoa</taxon>
        <taxon>Ecdysozoa</taxon>
        <taxon>Nematoda</taxon>
        <taxon>Chromadorea</taxon>
        <taxon>Rhabditida</taxon>
        <taxon>Rhabditina</taxon>
        <taxon>Rhabditomorpha</taxon>
        <taxon>Rhabditoidea</taxon>
        <taxon>Rhabditidae</taxon>
        <taxon>Mesorhabditinae</taxon>
        <taxon>Mesorhabditis</taxon>
    </lineage>
</organism>
<evidence type="ECO:0000256" key="4">
    <source>
        <dbReference type="ARBA" id="ARBA00022729"/>
    </source>
</evidence>
<evidence type="ECO:0000313" key="8">
    <source>
        <dbReference type="Proteomes" id="UP001177023"/>
    </source>
</evidence>
<evidence type="ECO:0000256" key="5">
    <source>
        <dbReference type="ARBA" id="ARBA00023180"/>
    </source>
</evidence>
<reference evidence="7" key="1">
    <citation type="submission" date="2023-06" db="EMBL/GenBank/DDBJ databases">
        <authorList>
            <person name="Delattre M."/>
        </authorList>
    </citation>
    <scope>NUCLEOTIDE SEQUENCE</scope>
    <source>
        <strain evidence="7">AF72</strain>
    </source>
</reference>
<dbReference type="Proteomes" id="UP001177023">
    <property type="component" value="Unassembled WGS sequence"/>
</dbReference>
<name>A0AA36D7N2_9BILA</name>
<evidence type="ECO:0000256" key="1">
    <source>
        <dbReference type="ARBA" id="ARBA00004613"/>
    </source>
</evidence>
<gene>
    <name evidence="7" type="ORF">MSPICULIGERA_LOCUS19762</name>
</gene>
<dbReference type="GO" id="GO:0005576">
    <property type="term" value="C:extracellular region"/>
    <property type="evidence" value="ECO:0007669"/>
    <property type="project" value="UniProtKB-SubCell"/>
</dbReference>
<keyword evidence="4 6" id="KW-0732">Signal</keyword>
<comment type="caution">
    <text evidence="7">The sequence shown here is derived from an EMBL/GenBank/DDBJ whole genome shotgun (WGS) entry which is preliminary data.</text>
</comment>
<comment type="similarity">
    <text evidence="2">Belongs to the GILT family.</text>
</comment>
<feature type="signal peptide" evidence="6">
    <location>
        <begin position="1"/>
        <end position="19"/>
    </location>
</feature>
<dbReference type="Pfam" id="PF03227">
    <property type="entry name" value="GILT"/>
    <property type="match status" value="1"/>
</dbReference>